<dbReference type="InterPro" id="IPR006001">
    <property type="entry name" value="Therm_gnt_kin"/>
</dbReference>
<evidence type="ECO:0000256" key="3">
    <source>
        <dbReference type="ARBA" id="ARBA00012054"/>
    </source>
</evidence>
<keyword evidence="4 9" id="KW-0808">Transferase</keyword>
<evidence type="ECO:0000256" key="7">
    <source>
        <dbReference type="ARBA" id="ARBA00022840"/>
    </source>
</evidence>
<comment type="similarity">
    <text evidence="2 9">Belongs to the gluconokinase GntK/GntV family.</text>
</comment>
<dbReference type="AlphaFoldDB" id="A0A5C6G9S4"/>
<dbReference type="GO" id="GO:0005975">
    <property type="term" value="P:carbohydrate metabolic process"/>
    <property type="evidence" value="ECO:0007669"/>
    <property type="project" value="InterPro"/>
</dbReference>
<evidence type="ECO:0000256" key="4">
    <source>
        <dbReference type="ARBA" id="ARBA00022679"/>
    </source>
</evidence>
<comment type="caution">
    <text evidence="10">The sequence shown here is derived from an EMBL/GenBank/DDBJ whole genome shotgun (WGS) entry which is preliminary data.</text>
</comment>
<evidence type="ECO:0000256" key="5">
    <source>
        <dbReference type="ARBA" id="ARBA00022741"/>
    </source>
</evidence>
<sequence length="201" mass="22303">MASSSQTVASSSKETRDNHLSSWLLFISGPTASGKTSVADFLASKLKTRYVEGDDFHPEANVTKLHQGEPLTDSECRGWLEAVAEYASGYRDEQVERRLIVTCSALKRSHRELLRDTCHRAGYSTVHFIHLDAPESELRRREDVRQGQFAKGDLLYSQFEALERPGIDEADVTMISVVPPPAEVYDGVLDAVLRVIGHGDA</sequence>
<dbReference type="Pfam" id="PF13671">
    <property type="entry name" value="AAA_33"/>
    <property type="match status" value="1"/>
</dbReference>
<dbReference type="SUPFAM" id="SSF52540">
    <property type="entry name" value="P-loop containing nucleoside triphosphate hydrolases"/>
    <property type="match status" value="1"/>
</dbReference>
<dbReference type="NCBIfam" id="TIGR01313">
    <property type="entry name" value="therm_gnt_kin"/>
    <property type="match status" value="1"/>
</dbReference>
<dbReference type="InterPro" id="IPR027417">
    <property type="entry name" value="P-loop_NTPase"/>
</dbReference>
<dbReference type="EC" id="2.7.1.12" evidence="3 9"/>
<keyword evidence="7 9" id="KW-0067">ATP-binding</keyword>
<evidence type="ECO:0000313" key="11">
    <source>
        <dbReference type="Proteomes" id="UP000317257"/>
    </source>
</evidence>
<evidence type="ECO:0000256" key="2">
    <source>
        <dbReference type="ARBA" id="ARBA00008420"/>
    </source>
</evidence>
<dbReference type="CDD" id="cd02021">
    <property type="entry name" value="GntK"/>
    <property type="match status" value="1"/>
</dbReference>
<reference evidence="11" key="1">
    <citation type="submission" date="2018-12" db="EMBL/GenBank/DDBJ databases">
        <title>The complete genome of Metarhizium rileyi, a key fungal pathogen of Lepidoptera.</title>
        <authorList>
            <person name="Binneck E."/>
            <person name="Lastra C.C.L."/>
            <person name="Sosa-Gomez D.R."/>
        </authorList>
    </citation>
    <scope>NUCLEOTIDE SEQUENCE [LARGE SCALE GENOMIC DNA]</scope>
    <source>
        <strain evidence="11">Cep018-CH2</strain>
    </source>
</reference>
<dbReference type="UniPathway" id="UPA00792"/>
<evidence type="ECO:0000256" key="9">
    <source>
        <dbReference type="RuleBase" id="RU363066"/>
    </source>
</evidence>
<dbReference type="GO" id="GO:0046316">
    <property type="term" value="F:gluconokinase activity"/>
    <property type="evidence" value="ECO:0007669"/>
    <property type="project" value="UniProtKB-EC"/>
</dbReference>
<proteinExistence type="inferred from homology"/>
<dbReference type="GO" id="GO:0005524">
    <property type="term" value="F:ATP binding"/>
    <property type="evidence" value="ECO:0007669"/>
    <property type="project" value="UniProtKB-KW"/>
</dbReference>
<evidence type="ECO:0000256" key="6">
    <source>
        <dbReference type="ARBA" id="ARBA00022777"/>
    </source>
</evidence>
<dbReference type="Proteomes" id="UP000317257">
    <property type="component" value="Unassembled WGS sequence"/>
</dbReference>
<accession>A0A5C6G9S4</accession>
<gene>
    <name evidence="10" type="ORF">ED733_002143</name>
</gene>
<organism evidence="10 11">
    <name type="scientific">Metarhizium rileyi (strain RCEF 4871)</name>
    <name type="common">Nomuraea rileyi</name>
    <dbReference type="NCBI Taxonomy" id="1649241"/>
    <lineage>
        <taxon>Eukaryota</taxon>
        <taxon>Fungi</taxon>
        <taxon>Dikarya</taxon>
        <taxon>Ascomycota</taxon>
        <taxon>Pezizomycotina</taxon>
        <taxon>Sordariomycetes</taxon>
        <taxon>Hypocreomycetidae</taxon>
        <taxon>Hypocreales</taxon>
        <taxon>Clavicipitaceae</taxon>
        <taxon>Metarhizium</taxon>
    </lineage>
</organism>
<dbReference type="PANTHER" id="PTHR43442:SF3">
    <property type="entry name" value="GLUCONOKINASE-RELATED"/>
    <property type="match status" value="1"/>
</dbReference>
<evidence type="ECO:0000256" key="8">
    <source>
        <dbReference type="ARBA" id="ARBA00048090"/>
    </source>
</evidence>
<keyword evidence="5 9" id="KW-0547">Nucleotide-binding</keyword>
<dbReference type="GO" id="GO:0005737">
    <property type="term" value="C:cytoplasm"/>
    <property type="evidence" value="ECO:0007669"/>
    <property type="project" value="TreeGrafter"/>
</dbReference>
<dbReference type="PANTHER" id="PTHR43442">
    <property type="entry name" value="GLUCONOKINASE-RELATED"/>
    <property type="match status" value="1"/>
</dbReference>
<comment type="catalytic activity">
    <reaction evidence="8 9">
        <text>D-gluconate + ATP = 6-phospho-D-gluconate + ADP + H(+)</text>
        <dbReference type="Rhea" id="RHEA:19433"/>
        <dbReference type="ChEBI" id="CHEBI:15378"/>
        <dbReference type="ChEBI" id="CHEBI:18391"/>
        <dbReference type="ChEBI" id="CHEBI:30616"/>
        <dbReference type="ChEBI" id="CHEBI:58759"/>
        <dbReference type="ChEBI" id="CHEBI:456216"/>
        <dbReference type="EC" id="2.7.1.12"/>
    </reaction>
</comment>
<evidence type="ECO:0000313" key="10">
    <source>
        <dbReference type="EMBL" id="TWU72573.1"/>
    </source>
</evidence>
<comment type="pathway">
    <text evidence="1 9">Carbohydrate acid metabolism; D-gluconate degradation.</text>
</comment>
<dbReference type="Gene3D" id="3.40.50.300">
    <property type="entry name" value="P-loop containing nucleotide triphosphate hydrolases"/>
    <property type="match status" value="1"/>
</dbReference>
<keyword evidence="6 9" id="KW-0418">Kinase</keyword>
<protein>
    <recommendedName>
        <fullName evidence="3 9">Gluconokinase</fullName>
        <ecNumber evidence="3 9">2.7.1.12</ecNumber>
    </recommendedName>
</protein>
<name>A0A5C6G9S4_METRR</name>
<evidence type="ECO:0000256" key="1">
    <source>
        <dbReference type="ARBA" id="ARBA00004875"/>
    </source>
</evidence>
<dbReference type="EMBL" id="SBHS01000026">
    <property type="protein sequence ID" value="TWU72573.1"/>
    <property type="molecule type" value="Genomic_DNA"/>
</dbReference>